<organism evidence="5 6">
    <name type="scientific">Lysinibacter cavernae</name>
    <dbReference type="NCBI Taxonomy" id="1640652"/>
    <lineage>
        <taxon>Bacteria</taxon>
        <taxon>Bacillati</taxon>
        <taxon>Actinomycetota</taxon>
        <taxon>Actinomycetes</taxon>
        <taxon>Micrococcales</taxon>
        <taxon>Microbacteriaceae</taxon>
        <taxon>Lysinibacter</taxon>
    </lineage>
</organism>
<feature type="compositionally biased region" description="Polar residues" evidence="3">
    <location>
        <begin position="61"/>
        <end position="75"/>
    </location>
</feature>
<evidence type="ECO:0000313" key="5">
    <source>
        <dbReference type="EMBL" id="NIH54482.1"/>
    </source>
</evidence>
<evidence type="ECO:0000256" key="3">
    <source>
        <dbReference type="SAM" id="MobiDB-lite"/>
    </source>
</evidence>
<sequence>MRIKRGTQRKQARRLSLILSTGVVLGLLVPVAIAGVAEPRRPSQRAAASPAPLGGAAVGSTHRSASETSPTEKVSLSNLPLDSLGVADNRVAWTVDDGLTPEVIGAYVQLLQTTDVRLTFFVTGSYEGWRQYADQLKPFVQSGRVQLANHTWSHPDLLSLTDEQIVDELERTEEFLLDTFGVSAKPYYRPPMGRRDARTDAAAANIGYTVPVLWTDWLDDSLPTTPSALLAAAKRAFVQDAIVLSHANEFAEIDVLPDIYLLIRERELQTVTLNDVFVSH</sequence>
<dbReference type="EMBL" id="JAAMOX010000002">
    <property type="protein sequence ID" value="NIH54482.1"/>
    <property type="molecule type" value="Genomic_DNA"/>
</dbReference>
<dbReference type="GO" id="GO:0046872">
    <property type="term" value="F:metal ion binding"/>
    <property type="evidence" value="ECO:0007669"/>
    <property type="project" value="UniProtKB-KW"/>
</dbReference>
<keyword evidence="2" id="KW-0378">Hydrolase</keyword>
<dbReference type="GO" id="GO:0016810">
    <property type="term" value="F:hydrolase activity, acting on carbon-nitrogen (but not peptide) bonds"/>
    <property type="evidence" value="ECO:0007669"/>
    <property type="project" value="InterPro"/>
</dbReference>
<dbReference type="PANTHER" id="PTHR10587:SF133">
    <property type="entry name" value="CHITIN DEACETYLASE 1-RELATED"/>
    <property type="match status" value="1"/>
</dbReference>
<dbReference type="PANTHER" id="PTHR10587">
    <property type="entry name" value="GLYCOSYL TRANSFERASE-RELATED"/>
    <property type="match status" value="1"/>
</dbReference>
<accession>A0A7X5R315</accession>
<evidence type="ECO:0000259" key="4">
    <source>
        <dbReference type="PROSITE" id="PS51677"/>
    </source>
</evidence>
<dbReference type="SUPFAM" id="SSF88713">
    <property type="entry name" value="Glycoside hydrolase/deacetylase"/>
    <property type="match status" value="1"/>
</dbReference>
<dbReference type="AlphaFoldDB" id="A0A7X5R315"/>
<dbReference type="Proteomes" id="UP000541033">
    <property type="component" value="Unassembled WGS sequence"/>
</dbReference>
<dbReference type="InterPro" id="IPR002509">
    <property type="entry name" value="NODB_dom"/>
</dbReference>
<evidence type="ECO:0000313" key="6">
    <source>
        <dbReference type="Proteomes" id="UP000541033"/>
    </source>
</evidence>
<gene>
    <name evidence="5" type="ORF">FHX76_002378</name>
</gene>
<keyword evidence="6" id="KW-1185">Reference proteome</keyword>
<dbReference type="RefSeq" id="WP_167150855.1">
    <property type="nucleotide sequence ID" value="NZ_JAAMOX010000002.1"/>
</dbReference>
<feature type="domain" description="NodB homology" evidence="4">
    <location>
        <begin position="89"/>
        <end position="271"/>
    </location>
</feature>
<evidence type="ECO:0000256" key="1">
    <source>
        <dbReference type="ARBA" id="ARBA00022723"/>
    </source>
</evidence>
<dbReference type="Gene3D" id="3.20.20.370">
    <property type="entry name" value="Glycoside hydrolase/deacetylase"/>
    <property type="match status" value="1"/>
</dbReference>
<dbReference type="GO" id="GO:0005975">
    <property type="term" value="P:carbohydrate metabolic process"/>
    <property type="evidence" value="ECO:0007669"/>
    <property type="project" value="InterPro"/>
</dbReference>
<protein>
    <submittedName>
        <fullName evidence="5">Peptidoglycan/xylan/chitin deacetylase (PgdA/CDA1 family)</fullName>
    </submittedName>
</protein>
<dbReference type="InterPro" id="IPR011330">
    <property type="entry name" value="Glyco_hydro/deAcase_b/a-brl"/>
</dbReference>
<dbReference type="GO" id="GO:0016020">
    <property type="term" value="C:membrane"/>
    <property type="evidence" value="ECO:0007669"/>
    <property type="project" value="TreeGrafter"/>
</dbReference>
<comment type="caution">
    <text evidence="5">The sequence shown here is derived from an EMBL/GenBank/DDBJ whole genome shotgun (WGS) entry which is preliminary data.</text>
</comment>
<proteinExistence type="predicted"/>
<evidence type="ECO:0000256" key="2">
    <source>
        <dbReference type="ARBA" id="ARBA00022801"/>
    </source>
</evidence>
<name>A0A7X5R315_9MICO</name>
<feature type="compositionally biased region" description="Low complexity" evidence="3">
    <location>
        <begin position="44"/>
        <end position="60"/>
    </location>
</feature>
<dbReference type="CDD" id="cd10917">
    <property type="entry name" value="CE4_NodB_like_6s_7s"/>
    <property type="match status" value="1"/>
</dbReference>
<dbReference type="InterPro" id="IPR050248">
    <property type="entry name" value="Polysacc_deacetylase_ArnD"/>
</dbReference>
<dbReference type="PROSITE" id="PS51677">
    <property type="entry name" value="NODB"/>
    <property type="match status" value="1"/>
</dbReference>
<feature type="region of interest" description="Disordered" evidence="3">
    <location>
        <begin position="39"/>
        <end position="75"/>
    </location>
</feature>
<reference evidence="5 6" key="1">
    <citation type="submission" date="2020-02" db="EMBL/GenBank/DDBJ databases">
        <title>Sequencing the genomes of 1000 actinobacteria strains.</title>
        <authorList>
            <person name="Klenk H.-P."/>
        </authorList>
    </citation>
    <scope>NUCLEOTIDE SEQUENCE [LARGE SCALE GENOMIC DNA]</scope>
    <source>
        <strain evidence="5 6">DSM 27960</strain>
    </source>
</reference>
<keyword evidence="1" id="KW-0479">Metal-binding</keyword>
<dbReference type="Pfam" id="PF01522">
    <property type="entry name" value="Polysacc_deac_1"/>
    <property type="match status" value="1"/>
</dbReference>